<accession>A0A291QDF6</accession>
<evidence type="ECO:0000313" key="1">
    <source>
        <dbReference type="EMBL" id="ATL29642.1"/>
    </source>
</evidence>
<evidence type="ECO:0000313" key="2">
    <source>
        <dbReference type="Proteomes" id="UP000221011"/>
    </source>
</evidence>
<dbReference type="AlphaFoldDB" id="A0A291QDF6"/>
<keyword evidence="2" id="KW-1185">Reference proteome</keyword>
<dbReference type="KEGG" id="sfk:KY5_4624"/>
<reference evidence="1 2" key="1">
    <citation type="submission" date="2017-08" db="EMBL/GenBank/DDBJ databases">
        <title>Complete Genome Sequence of Streptomyces formicae KY5, the formicamycin producer.</title>
        <authorList>
            <person name="Holmes N.A."/>
            <person name="Devine R."/>
            <person name="Qin Z."/>
            <person name="Seipke R.F."/>
            <person name="Wilkinson B."/>
            <person name="Hutchings M.I."/>
        </authorList>
    </citation>
    <scope>NUCLEOTIDE SEQUENCE [LARGE SCALE GENOMIC DNA]</scope>
    <source>
        <strain evidence="1 2">KY5</strain>
    </source>
</reference>
<proteinExistence type="predicted"/>
<dbReference type="Proteomes" id="UP000221011">
    <property type="component" value="Chromosome"/>
</dbReference>
<dbReference type="EMBL" id="CP022685">
    <property type="protein sequence ID" value="ATL29642.1"/>
    <property type="molecule type" value="Genomic_DNA"/>
</dbReference>
<protein>
    <submittedName>
        <fullName evidence="1">Uncharacterized protein</fullName>
    </submittedName>
</protein>
<organism evidence="1 2">
    <name type="scientific">Streptomyces formicae</name>
    <dbReference type="NCBI Taxonomy" id="1616117"/>
    <lineage>
        <taxon>Bacteria</taxon>
        <taxon>Bacillati</taxon>
        <taxon>Actinomycetota</taxon>
        <taxon>Actinomycetes</taxon>
        <taxon>Kitasatosporales</taxon>
        <taxon>Streptomycetaceae</taxon>
        <taxon>Streptomyces</taxon>
    </lineage>
</organism>
<gene>
    <name evidence="1" type="ORF">KY5_4624</name>
</gene>
<sequence>MVAVLDDAMTALAAAGASAVVQAAGTDAWTAVRDAVARWFGRGDAARERAELARLDRTGTALSAADGELGRRLRDDERISWRTRFEIVLDDLDGTVRQELGDELQSLVDELRRAIAERAPHVVQVSASGPGAQAAEHLVTYGNAINIDKMYGNLGLDRPSSPDPTEG</sequence>
<name>A0A291QDF6_9ACTN</name>